<dbReference type="InterPro" id="IPR017782">
    <property type="entry name" value="Hydroxyacylglutathione_Hdrlase"/>
</dbReference>
<feature type="binding site" evidence="7">
    <location>
        <position position="76"/>
    </location>
    <ligand>
        <name>Zn(2+)</name>
        <dbReference type="ChEBI" id="CHEBI:29105"/>
        <label>2</label>
    </ligand>
</feature>
<sequence>MNSLTKHQPSAITELNNVTVRPILAYSDNYIWLIEDSQSKQLWLVDPGEATPVLNQLESFPEHKLAGILITHHHDDHIGGINSLLDKYPDTPVFGIQSKRVPQVTVPVTEGESLSLSPNVTLEVISVPGHTRDHIVYFRPDDQQPLLFSGDTLFASGCGRLFEGSPSDMLSSLKKLRQLPSNTLVFCAHEYTTSNLAFAEAVEPNSAEIQQRIASVNQLRENDQPSIPTVLSTEFDVNPFLRWDRPSVIDKACELAQVKNLTEAEVFTEIRKWKDRF</sequence>
<keyword evidence="10" id="KW-1185">Reference proteome</keyword>
<dbReference type="SMART" id="SM00849">
    <property type="entry name" value="Lactamase_B"/>
    <property type="match status" value="1"/>
</dbReference>
<dbReference type="InterPro" id="IPR050110">
    <property type="entry name" value="Glyoxalase_II_hydrolase"/>
</dbReference>
<evidence type="ECO:0000256" key="6">
    <source>
        <dbReference type="ARBA" id="ARBA00022833"/>
    </source>
</evidence>
<dbReference type="InterPro" id="IPR032282">
    <property type="entry name" value="HAGH_C"/>
</dbReference>
<gene>
    <name evidence="7 9" type="primary">gloB</name>
    <name evidence="9" type="ORF">NBRC116591_23100</name>
</gene>
<dbReference type="CDD" id="cd07723">
    <property type="entry name" value="hydroxyacylglutathione_hydrolase_MBL-fold"/>
    <property type="match status" value="1"/>
</dbReference>
<dbReference type="EMBL" id="BAABWN010000007">
    <property type="protein sequence ID" value="GAA6168499.1"/>
    <property type="molecule type" value="Genomic_DNA"/>
</dbReference>
<dbReference type="InterPro" id="IPR001279">
    <property type="entry name" value="Metallo-B-lactamas"/>
</dbReference>
<evidence type="ECO:0000256" key="2">
    <source>
        <dbReference type="ARBA" id="ARBA00004963"/>
    </source>
</evidence>
<feature type="domain" description="Metallo-beta-lactamase" evidence="8">
    <location>
        <begin position="28"/>
        <end position="189"/>
    </location>
</feature>
<dbReference type="GO" id="GO:0016787">
    <property type="term" value="F:hydrolase activity"/>
    <property type="evidence" value="ECO:0007669"/>
    <property type="project" value="UniProtKB-KW"/>
</dbReference>
<dbReference type="NCBIfam" id="TIGR03413">
    <property type="entry name" value="GSH_gloB"/>
    <property type="match status" value="1"/>
</dbReference>
<dbReference type="Pfam" id="PF16123">
    <property type="entry name" value="HAGH_C"/>
    <property type="match status" value="1"/>
</dbReference>
<dbReference type="Gene3D" id="3.60.15.10">
    <property type="entry name" value="Ribonuclease Z/Hydroxyacylglutathione hydrolase-like"/>
    <property type="match status" value="1"/>
</dbReference>
<evidence type="ECO:0000256" key="3">
    <source>
        <dbReference type="ARBA" id="ARBA00006759"/>
    </source>
</evidence>
<dbReference type="SUPFAM" id="SSF56281">
    <property type="entry name" value="Metallo-hydrolase/oxidoreductase"/>
    <property type="match status" value="1"/>
</dbReference>
<dbReference type="PIRSF" id="PIRSF005457">
    <property type="entry name" value="Glx"/>
    <property type="match status" value="1"/>
</dbReference>
<evidence type="ECO:0000259" key="8">
    <source>
        <dbReference type="SMART" id="SM00849"/>
    </source>
</evidence>
<reference evidence="9 10" key="1">
    <citation type="submission" date="2024-04" db="EMBL/GenBank/DDBJ databases">
        <title>Draft genome sequence of Sessilibacter corallicola NBRC 116591.</title>
        <authorList>
            <person name="Miyakawa T."/>
            <person name="Kusuya Y."/>
            <person name="Miura T."/>
        </authorList>
    </citation>
    <scope>NUCLEOTIDE SEQUENCE [LARGE SCALE GENOMIC DNA]</scope>
    <source>
        <strain evidence="9 10">KU-00831-HH</strain>
    </source>
</reference>
<dbReference type="EC" id="3.1.2.6" evidence="7"/>
<feature type="binding site" evidence="7">
    <location>
        <position position="130"/>
    </location>
    <ligand>
        <name>Zn(2+)</name>
        <dbReference type="ChEBI" id="CHEBI:29105"/>
        <label>1</label>
    </ligand>
</feature>
<comment type="function">
    <text evidence="7">Thiolesterase that catalyzes the hydrolysis of S-D-lactoyl-glutathione to form glutathione and D-lactic acid.</text>
</comment>
<protein>
    <recommendedName>
        <fullName evidence="7">Hydroxyacylglutathione hydrolase</fullName>
        <ecNumber evidence="7">3.1.2.6</ecNumber>
    </recommendedName>
    <alternativeName>
        <fullName evidence="7">Glyoxalase II</fullName>
        <shortName evidence="7">Glx II</shortName>
    </alternativeName>
</protein>
<accession>A0ABQ0AA12</accession>
<comment type="cofactor">
    <cofactor evidence="7">
        <name>Zn(2+)</name>
        <dbReference type="ChEBI" id="CHEBI:29105"/>
    </cofactor>
    <text evidence="7">Binds 2 Zn(2+) ions per subunit.</text>
</comment>
<evidence type="ECO:0000256" key="4">
    <source>
        <dbReference type="ARBA" id="ARBA00022723"/>
    </source>
</evidence>
<dbReference type="RefSeq" id="WP_353303210.1">
    <property type="nucleotide sequence ID" value="NZ_BAABWN010000007.1"/>
</dbReference>
<dbReference type="PANTHER" id="PTHR43705">
    <property type="entry name" value="HYDROXYACYLGLUTATHIONE HYDROLASE"/>
    <property type="match status" value="1"/>
</dbReference>
<comment type="subunit">
    <text evidence="7">Monomer.</text>
</comment>
<organism evidence="9 10">
    <name type="scientific">Sessilibacter corallicola</name>
    <dbReference type="NCBI Taxonomy" id="2904075"/>
    <lineage>
        <taxon>Bacteria</taxon>
        <taxon>Pseudomonadati</taxon>
        <taxon>Pseudomonadota</taxon>
        <taxon>Gammaproteobacteria</taxon>
        <taxon>Cellvibrionales</taxon>
        <taxon>Cellvibrionaceae</taxon>
        <taxon>Sessilibacter</taxon>
    </lineage>
</organism>
<evidence type="ECO:0000256" key="5">
    <source>
        <dbReference type="ARBA" id="ARBA00022801"/>
    </source>
</evidence>
<evidence type="ECO:0000313" key="10">
    <source>
        <dbReference type="Proteomes" id="UP001465153"/>
    </source>
</evidence>
<comment type="pathway">
    <text evidence="2 7">Secondary metabolite metabolism; methylglyoxal degradation; (R)-lactate from methylglyoxal: step 2/2.</text>
</comment>
<feature type="binding site" evidence="7">
    <location>
        <position position="72"/>
    </location>
    <ligand>
        <name>Zn(2+)</name>
        <dbReference type="ChEBI" id="CHEBI:29105"/>
        <label>1</label>
    </ligand>
</feature>
<comment type="similarity">
    <text evidence="3 7">Belongs to the metallo-beta-lactamase superfamily. Glyoxalase II family.</text>
</comment>
<dbReference type="InterPro" id="IPR036866">
    <property type="entry name" value="RibonucZ/Hydroxyglut_hydro"/>
</dbReference>
<feature type="binding site" evidence="7">
    <location>
        <position position="77"/>
    </location>
    <ligand>
        <name>Zn(2+)</name>
        <dbReference type="ChEBI" id="CHEBI:29105"/>
        <label>2</label>
    </ligand>
</feature>
<feature type="binding site" evidence="7">
    <location>
        <position position="189"/>
    </location>
    <ligand>
        <name>Zn(2+)</name>
        <dbReference type="ChEBI" id="CHEBI:29105"/>
        <label>2</label>
    </ligand>
</feature>
<name>A0ABQ0AA12_9GAMM</name>
<keyword evidence="6 7" id="KW-0862">Zinc</keyword>
<dbReference type="PANTHER" id="PTHR43705:SF1">
    <property type="entry name" value="HYDROXYACYLGLUTATHIONE HYDROLASE GLOB"/>
    <property type="match status" value="1"/>
</dbReference>
<evidence type="ECO:0000256" key="7">
    <source>
        <dbReference type="HAMAP-Rule" id="MF_01374"/>
    </source>
</evidence>
<dbReference type="InterPro" id="IPR035680">
    <property type="entry name" value="Clx_II_MBL"/>
</dbReference>
<feature type="binding site" evidence="7">
    <location>
        <position position="74"/>
    </location>
    <ligand>
        <name>Zn(2+)</name>
        <dbReference type="ChEBI" id="CHEBI:29105"/>
        <label>1</label>
    </ligand>
</feature>
<keyword evidence="5 7" id="KW-0378">Hydrolase</keyword>
<proteinExistence type="inferred from homology"/>
<feature type="binding site" evidence="7">
    <location>
        <position position="151"/>
    </location>
    <ligand>
        <name>Zn(2+)</name>
        <dbReference type="ChEBI" id="CHEBI:29105"/>
        <label>2</label>
    </ligand>
</feature>
<dbReference type="HAMAP" id="MF_01374">
    <property type="entry name" value="Glyoxalase_2"/>
    <property type="match status" value="1"/>
</dbReference>
<comment type="catalytic activity">
    <reaction evidence="1 7">
        <text>an S-(2-hydroxyacyl)glutathione + H2O = a 2-hydroxy carboxylate + glutathione + H(+)</text>
        <dbReference type="Rhea" id="RHEA:21864"/>
        <dbReference type="ChEBI" id="CHEBI:15377"/>
        <dbReference type="ChEBI" id="CHEBI:15378"/>
        <dbReference type="ChEBI" id="CHEBI:57925"/>
        <dbReference type="ChEBI" id="CHEBI:58896"/>
        <dbReference type="ChEBI" id="CHEBI:71261"/>
        <dbReference type="EC" id="3.1.2.6"/>
    </reaction>
</comment>
<comment type="caution">
    <text evidence="9">The sequence shown here is derived from an EMBL/GenBank/DDBJ whole genome shotgun (WGS) entry which is preliminary data.</text>
</comment>
<evidence type="ECO:0000256" key="1">
    <source>
        <dbReference type="ARBA" id="ARBA00001623"/>
    </source>
</evidence>
<feature type="binding site" evidence="7">
    <location>
        <position position="151"/>
    </location>
    <ligand>
        <name>Zn(2+)</name>
        <dbReference type="ChEBI" id="CHEBI:29105"/>
        <label>1</label>
    </ligand>
</feature>
<evidence type="ECO:0000313" key="9">
    <source>
        <dbReference type="EMBL" id="GAA6168499.1"/>
    </source>
</evidence>
<keyword evidence="4 7" id="KW-0479">Metal-binding</keyword>
<dbReference type="Proteomes" id="UP001465153">
    <property type="component" value="Unassembled WGS sequence"/>
</dbReference>
<dbReference type="Pfam" id="PF00753">
    <property type="entry name" value="Lactamase_B"/>
    <property type="match status" value="1"/>
</dbReference>